<reference evidence="7" key="1">
    <citation type="submission" date="2016-11" db="EMBL/GenBank/DDBJ databases">
        <authorList>
            <person name="Varghese N."/>
            <person name="Submissions S."/>
        </authorList>
    </citation>
    <scope>NUCLEOTIDE SEQUENCE [LARGE SCALE GENOMIC DNA]</scope>
    <source>
        <strain evidence="7">DSM 27370</strain>
    </source>
</reference>
<dbReference type="Gene3D" id="3.40.50.720">
    <property type="entry name" value="NAD(P)-binding Rossmann-like Domain"/>
    <property type="match status" value="1"/>
</dbReference>
<evidence type="ECO:0000313" key="6">
    <source>
        <dbReference type="EMBL" id="SHG23258.1"/>
    </source>
</evidence>
<evidence type="ECO:0000256" key="3">
    <source>
        <dbReference type="PIRSR" id="PIRSR000103-1"/>
    </source>
</evidence>
<dbReference type="InterPro" id="IPR015815">
    <property type="entry name" value="HIBADH-related"/>
</dbReference>
<dbReference type="GO" id="GO:0050661">
    <property type="term" value="F:NADP binding"/>
    <property type="evidence" value="ECO:0007669"/>
    <property type="project" value="InterPro"/>
</dbReference>
<feature type="active site" evidence="3">
    <location>
        <position position="170"/>
    </location>
</feature>
<dbReference type="PANTHER" id="PTHR43580:SF2">
    <property type="entry name" value="CYTOKINE-LIKE NUCLEAR FACTOR N-PAC"/>
    <property type="match status" value="1"/>
</dbReference>
<dbReference type="AlphaFoldDB" id="A0A1M5I4N2"/>
<dbReference type="GO" id="GO:0051287">
    <property type="term" value="F:NAD binding"/>
    <property type="evidence" value="ECO:0007669"/>
    <property type="project" value="InterPro"/>
</dbReference>
<dbReference type="Proteomes" id="UP000184480">
    <property type="component" value="Unassembled WGS sequence"/>
</dbReference>
<dbReference type="PIRSF" id="PIRSF000103">
    <property type="entry name" value="HIBADH"/>
    <property type="match status" value="1"/>
</dbReference>
<feature type="domain" description="3-hydroxyisobutyrate dehydrogenase-like NAD-binding" evidence="5">
    <location>
        <begin position="164"/>
        <end position="279"/>
    </location>
</feature>
<dbReference type="EMBL" id="FQUC01000018">
    <property type="protein sequence ID" value="SHG23258.1"/>
    <property type="molecule type" value="Genomic_DNA"/>
</dbReference>
<dbReference type="GO" id="GO:0016491">
    <property type="term" value="F:oxidoreductase activity"/>
    <property type="evidence" value="ECO:0007669"/>
    <property type="project" value="UniProtKB-KW"/>
</dbReference>
<protein>
    <submittedName>
        <fullName evidence="6">3-hydroxyisobutyrate dehydrogenase</fullName>
    </submittedName>
</protein>
<evidence type="ECO:0000256" key="1">
    <source>
        <dbReference type="ARBA" id="ARBA00023002"/>
    </source>
</evidence>
<dbReference type="InterPro" id="IPR013328">
    <property type="entry name" value="6PGD_dom2"/>
</dbReference>
<organism evidence="6 7">
    <name type="scientific">Dysgonomonas macrotermitis</name>
    <dbReference type="NCBI Taxonomy" id="1346286"/>
    <lineage>
        <taxon>Bacteria</taxon>
        <taxon>Pseudomonadati</taxon>
        <taxon>Bacteroidota</taxon>
        <taxon>Bacteroidia</taxon>
        <taxon>Bacteroidales</taxon>
        <taxon>Dysgonomonadaceae</taxon>
        <taxon>Dysgonomonas</taxon>
    </lineage>
</organism>
<keyword evidence="1" id="KW-0560">Oxidoreductase</keyword>
<dbReference type="InterPro" id="IPR029154">
    <property type="entry name" value="HIBADH-like_NADP-bd"/>
</dbReference>
<gene>
    <name evidence="6" type="ORF">SAMN05444362_11842</name>
</gene>
<dbReference type="InterPro" id="IPR008927">
    <property type="entry name" value="6-PGluconate_DH-like_C_sf"/>
</dbReference>
<feature type="domain" description="6-phosphogluconate dehydrogenase NADP-binding" evidence="4">
    <location>
        <begin position="5"/>
        <end position="161"/>
    </location>
</feature>
<evidence type="ECO:0000259" key="5">
    <source>
        <dbReference type="Pfam" id="PF14833"/>
    </source>
</evidence>
<dbReference type="SUPFAM" id="SSF51735">
    <property type="entry name" value="NAD(P)-binding Rossmann-fold domains"/>
    <property type="match status" value="1"/>
</dbReference>
<keyword evidence="2" id="KW-0520">NAD</keyword>
<dbReference type="InterPro" id="IPR051265">
    <property type="entry name" value="HIBADH-related_NP60_sf"/>
</dbReference>
<evidence type="ECO:0000256" key="2">
    <source>
        <dbReference type="ARBA" id="ARBA00023027"/>
    </source>
</evidence>
<evidence type="ECO:0000259" key="4">
    <source>
        <dbReference type="Pfam" id="PF03446"/>
    </source>
</evidence>
<dbReference type="OrthoDB" id="9786703at2"/>
<dbReference type="InterPro" id="IPR036291">
    <property type="entry name" value="NAD(P)-bd_dom_sf"/>
</dbReference>
<dbReference type="SUPFAM" id="SSF48179">
    <property type="entry name" value="6-phosphogluconate dehydrogenase C-terminal domain-like"/>
    <property type="match status" value="1"/>
</dbReference>
<dbReference type="PANTHER" id="PTHR43580">
    <property type="entry name" value="OXIDOREDUCTASE GLYR1-RELATED"/>
    <property type="match status" value="1"/>
</dbReference>
<dbReference type="RefSeq" id="WP_062178545.1">
    <property type="nucleotide sequence ID" value="NZ_BBXL01000005.1"/>
</dbReference>
<dbReference type="Pfam" id="PF14833">
    <property type="entry name" value="NAD_binding_11"/>
    <property type="match status" value="1"/>
</dbReference>
<dbReference type="Gene3D" id="1.10.1040.10">
    <property type="entry name" value="N-(1-d-carboxylethyl)-l-norvaline Dehydrogenase, domain 2"/>
    <property type="match status" value="1"/>
</dbReference>
<dbReference type="InterPro" id="IPR006115">
    <property type="entry name" value="6PGDH_NADP-bd"/>
</dbReference>
<dbReference type="STRING" id="1346286.SAMN05444362_11842"/>
<dbReference type="Pfam" id="PF03446">
    <property type="entry name" value="NAD_binding_2"/>
    <property type="match status" value="1"/>
</dbReference>
<name>A0A1M5I4N2_9BACT</name>
<evidence type="ECO:0000313" key="7">
    <source>
        <dbReference type="Proteomes" id="UP000184480"/>
    </source>
</evidence>
<accession>A0A1M5I4N2</accession>
<sequence length="284" mass="30650">MLSPKITWIGLGHMGAPMATNLLKGGFDVAVYNRSAEKIRPLAEAGARTFTSIEDVVPNSNVIFTMLSDDTAVTAVYNDLMKSDISKKLFINMSTISPELTKRLSDEIQAKGGNYLDAPVSGSVKPATDGTLIILVGGREIDYEAATMFFEKLGKFSLYLGEAGLGAKAKLAINYYMSVVVEGLAETVLFAEKNGIDRETMMFIVNESACGSAMSKMKTPGIIQDSYPAAFPLKHMDKDIRLAQNEGLNTETSAAMAKIFGEAMKAELGDNDLMAVIKAVKSRF</sequence>
<keyword evidence="7" id="KW-1185">Reference proteome</keyword>
<proteinExistence type="predicted"/>